<evidence type="ECO:0000313" key="8">
    <source>
        <dbReference type="Proteomes" id="UP001595848"/>
    </source>
</evidence>
<evidence type="ECO:0000256" key="3">
    <source>
        <dbReference type="ARBA" id="ARBA00022777"/>
    </source>
</evidence>
<keyword evidence="4 5" id="KW-0067">ATP-binding</keyword>
<dbReference type="NCBIfam" id="TIGR00017">
    <property type="entry name" value="cmk"/>
    <property type="match status" value="1"/>
</dbReference>
<comment type="caution">
    <text evidence="7">The sequence shown here is derived from an EMBL/GenBank/DDBJ whole genome shotgun (WGS) entry which is preliminary data.</text>
</comment>
<name>A0ABV8P4A2_9BURK</name>
<comment type="similarity">
    <text evidence="5">Belongs to the cytidylate kinase family. Type 1 subfamily.</text>
</comment>
<gene>
    <name evidence="5 7" type="primary">cmk</name>
    <name evidence="7" type="ORF">ACFOY1_19530</name>
</gene>
<keyword evidence="8" id="KW-1185">Reference proteome</keyword>
<reference evidence="8" key="1">
    <citation type="journal article" date="2019" name="Int. J. Syst. Evol. Microbiol.">
        <title>The Global Catalogue of Microorganisms (GCM) 10K type strain sequencing project: providing services to taxonomists for standard genome sequencing and annotation.</title>
        <authorList>
            <consortium name="The Broad Institute Genomics Platform"/>
            <consortium name="The Broad Institute Genome Sequencing Center for Infectious Disease"/>
            <person name="Wu L."/>
            <person name="Ma J."/>
        </authorList>
    </citation>
    <scope>NUCLEOTIDE SEQUENCE [LARGE SCALE GENOMIC DNA]</scope>
    <source>
        <strain evidence="8">LMG 24813</strain>
    </source>
</reference>
<comment type="catalytic activity">
    <reaction evidence="5">
        <text>CMP + ATP = CDP + ADP</text>
        <dbReference type="Rhea" id="RHEA:11600"/>
        <dbReference type="ChEBI" id="CHEBI:30616"/>
        <dbReference type="ChEBI" id="CHEBI:58069"/>
        <dbReference type="ChEBI" id="CHEBI:60377"/>
        <dbReference type="ChEBI" id="CHEBI:456216"/>
        <dbReference type="EC" id="2.7.4.25"/>
    </reaction>
</comment>
<sequence>MSDTSSAAGEAAIPMITIDGPTASGKGTIAHRVAQALGWSVLDSGALYRLAALAVLDGGIDPGDEAAVARAAQDLDVRFDAGCIWMGGVDVAARIREEQVGNLASKIAAYAPLRQALLDRQRAFRRAPGLVADGRDMGTVVFPDAPLKIFLVADVQARAQRRCKQLKEKGFSANLADLLQDMRERDARDRNRANAPLAAAPDARTIDSSNLSVDATVKQVLDLWSSLGSRT</sequence>
<keyword evidence="1 5" id="KW-0808">Transferase</keyword>
<evidence type="ECO:0000256" key="5">
    <source>
        <dbReference type="HAMAP-Rule" id="MF_00238"/>
    </source>
</evidence>
<feature type="domain" description="Cytidylate kinase" evidence="6">
    <location>
        <begin position="16"/>
        <end position="223"/>
    </location>
</feature>
<accession>A0ABV8P4A2</accession>
<keyword evidence="5" id="KW-0963">Cytoplasm</keyword>
<evidence type="ECO:0000256" key="1">
    <source>
        <dbReference type="ARBA" id="ARBA00022679"/>
    </source>
</evidence>
<evidence type="ECO:0000259" key="6">
    <source>
        <dbReference type="Pfam" id="PF02224"/>
    </source>
</evidence>
<evidence type="ECO:0000313" key="7">
    <source>
        <dbReference type="EMBL" id="MFC4203147.1"/>
    </source>
</evidence>
<keyword evidence="3 5" id="KW-0418">Kinase</keyword>
<dbReference type="Proteomes" id="UP001595848">
    <property type="component" value="Unassembled WGS sequence"/>
</dbReference>
<dbReference type="InterPro" id="IPR011994">
    <property type="entry name" value="Cytidylate_kinase_dom"/>
</dbReference>
<dbReference type="CDD" id="cd02020">
    <property type="entry name" value="CMPK"/>
    <property type="match status" value="1"/>
</dbReference>
<feature type="binding site" evidence="5">
    <location>
        <begin position="20"/>
        <end position="28"/>
    </location>
    <ligand>
        <name>ATP</name>
        <dbReference type="ChEBI" id="CHEBI:30616"/>
    </ligand>
</feature>
<keyword evidence="2 5" id="KW-0547">Nucleotide-binding</keyword>
<dbReference type="PANTHER" id="PTHR21299">
    <property type="entry name" value="CYTIDYLATE KINASE/PANTOATE-BETA-ALANINE LIGASE"/>
    <property type="match status" value="1"/>
</dbReference>
<dbReference type="EC" id="2.7.4.25" evidence="5"/>
<dbReference type="PANTHER" id="PTHR21299:SF2">
    <property type="entry name" value="CYTIDYLATE KINASE"/>
    <property type="match status" value="1"/>
</dbReference>
<proteinExistence type="inferred from homology"/>
<dbReference type="Pfam" id="PF02224">
    <property type="entry name" value="Cytidylate_kin"/>
    <property type="match status" value="1"/>
</dbReference>
<comment type="catalytic activity">
    <reaction evidence="5">
        <text>dCMP + ATP = dCDP + ADP</text>
        <dbReference type="Rhea" id="RHEA:25094"/>
        <dbReference type="ChEBI" id="CHEBI:30616"/>
        <dbReference type="ChEBI" id="CHEBI:57566"/>
        <dbReference type="ChEBI" id="CHEBI:58593"/>
        <dbReference type="ChEBI" id="CHEBI:456216"/>
        <dbReference type="EC" id="2.7.4.25"/>
    </reaction>
</comment>
<protein>
    <recommendedName>
        <fullName evidence="5">Cytidylate kinase</fullName>
        <shortName evidence="5">CK</shortName>
        <ecNumber evidence="5">2.7.4.25</ecNumber>
    </recommendedName>
    <alternativeName>
        <fullName evidence="5">Cytidine monophosphate kinase</fullName>
        <shortName evidence="5">CMP kinase</shortName>
    </alternativeName>
</protein>
<comment type="subcellular location">
    <subcellularLocation>
        <location evidence="5">Cytoplasm</location>
    </subcellularLocation>
</comment>
<dbReference type="EMBL" id="JBHSBV010000009">
    <property type="protein sequence ID" value="MFC4203147.1"/>
    <property type="molecule type" value="Genomic_DNA"/>
</dbReference>
<evidence type="ECO:0000256" key="2">
    <source>
        <dbReference type="ARBA" id="ARBA00022741"/>
    </source>
</evidence>
<dbReference type="RefSeq" id="WP_217962977.1">
    <property type="nucleotide sequence ID" value="NZ_JAHTBN010000001.1"/>
</dbReference>
<dbReference type="InterPro" id="IPR003136">
    <property type="entry name" value="Cytidylate_kin"/>
</dbReference>
<dbReference type="GO" id="GO:0016301">
    <property type="term" value="F:kinase activity"/>
    <property type="evidence" value="ECO:0007669"/>
    <property type="project" value="UniProtKB-KW"/>
</dbReference>
<dbReference type="HAMAP" id="MF_00238">
    <property type="entry name" value="Cytidyl_kinase_type1"/>
    <property type="match status" value="1"/>
</dbReference>
<organism evidence="7 8">
    <name type="scientific">Candidimonas humi</name>
    <dbReference type="NCBI Taxonomy" id="683355"/>
    <lineage>
        <taxon>Bacteria</taxon>
        <taxon>Pseudomonadati</taxon>
        <taxon>Pseudomonadota</taxon>
        <taxon>Betaproteobacteria</taxon>
        <taxon>Burkholderiales</taxon>
        <taxon>Alcaligenaceae</taxon>
        <taxon>Candidimonas</taxon>
    </lineage>
</organism>
<evidence type="ECO:0000256" key="4">
    <source>
        <dbReference type="ARBA" id="ARBA00022840"/>
    </source>
</evidence>